<reference evidence="7" key="1">
    <citation type="journal article" date="2019" name="Int. J. Syst. Evol. Microbiol.">
        <title>The Global Catalogue of Microorganisms (GCM) 10K type strain sequencing project: providing services to taxonomists for standard genome sequencing and annotation.</title>
        <authorList>
            <consortium name="The Broad Institute Genomics Platform"/>
            <consortium name="The Broad Institute Genome Sequencing Center for Infectious Disease"/>
            <person name="Wu L."/>
            <person name="Ma J."/>
        </authorList>
    </citation>
    <scope>NUCLEOTIDE SEQUENCE [LARGE SCALE GENOMIC DNA]</scope>
    <source>
        <strain evidence="7">CCUG 54518</strain>
    </source>
</reference>
<dbReference type="EMBL" id="JBHTBX010000003">
    <property type="protein sequence ID" value="MFC7433938.1"/>
    <property type="molecule type" value="Genomic_DNA"/>
</dbReference>
<accession>A0ABW2R793</accession>
<evidence type="ECO:0000256" key="4">
    <source>
        <dbReference type="ARBA" id="ARBA00023136"/>
    </source>
</evidence>
<feature type="transmembrane region" description="Helical" evidence="5">
    <location>
        <begin position="196"/>
        <end position="215"/>
    </location>
</feature>
<feature type="transmembrane region" description="Helical" evidence="5">
    <location>
        <begin position="96"/>
        <end position="114"/>
    </location>
</feature>
<keyword evidence="5" id="KW-1003">Cell membrane</keyword>
<feature type="transmembrane region" description="Helical" evidence="5">
    <location>
        <begin position="165"/>
        <end position="184"/>
    </location>
</feature>
<comment type="subcellular location">
    <subcellularLocation>
        <location evidence="5">Cell membrane</location>
        <topology evidence="5">Multi-pass membrane protein</topology>
    </subcellularLocation>
    <subcellularLocation>
        <location evidence="1">Membrane</location>
        <topology evidence="1">Multi-pass membrane protein</topology>
    </subcellularLocation>
</comment>
<evidence type="ECO:0000313" key="7">
    <source>
        <dbReference type="Proteomes" id="UP001596495"/>
    </source>
</evidence>
<organism evidence="6 7">
    <name type="scientific">Hydrogenophaga bisanensis</name>
    <dbReference type="NCBI Taxonomy" id="439611"/>
    <lineage>
        <taxon>Bacteria</taxon>
        <taxon>Pseudomonadati</taxon>
        <taxon>Pseudomonadota</taxon>
        <taxon>Betaproteobacteria</taxon>
        <taxon>Burkholderiales</taxon>
        <taxon>Comamonadaceae</taxon>
        <taxon>Hydrogenophaga</taxon>
    </lineage>
</organism>
<keyword evidence="2 5" id="KW-0812">Transmembrane</keyword>
<sequence>MAPGELAWSLPVVALGYLVLGITGFGSALVMVPLLAWRWPLSEVVPLVLLTDVVASALMGRLNWREVRWDVLRQLLPGMVLGALAGLLLQRASPGAWPLLALGVYVVWVGRRAWLGVTGGGAAPFWMGHVHGLGVGLVQVMFGTAGPLVLAWMARRQIPAPAMRASTPALMTVVAIGVLVLMAVDGRLGSPLLWQRLLWLLPMGVLAVLAGHAVAARLPVAFLRRAIAGLLMLSGLMLLVNAGRQIL</sequence>
<proteinExistence type="inferred from homology"/>
<feature type="transmembrane region" description="Helical" evidence="5">
    <location>
        <begin position="134"/>
        <end position="153"/>
    </location>
</feature>
<evidence type="ECO:0000256" key="3">
    <source>
        <dbReference type="ARBA" id="ARBA00022989"/>
    </source>
</evidence>
<dbReference type="InterPro" id="IPR002781">
    <property type="entry name" value="TM_pro_TauE-like"/>
</dbReference>
<dbReference type="RefSeq" id="WP_382254641.1">
    <property type="nucleotide sequence ID" value="NZ_JBHTBX010000003.1"/>
</dbReference>
<evidence type="ECO:0000256" key="1">
    <source>
        <dbReference type="ARBA" id="ARBA00004141"/>
    </source>
</evidence>
<protein>
    <recommendedName>
        <fullName evidence="5">Probable membrane transporter protein</fullName>
    </recommendedName>
</protein>
<comment type="caution">
    <text evidence="6">The sequence shown here is derived from an EMBL/GenBank/DDBJ whole genome shotgun (WGS) entry which is preliminary data.</text>
</comment>
<evidence type="ECO:0000256" key="2">
    <source>
        <dbReference type="ARBA" id="ARBA00022692"/>
    </source>
</evidence>
<keyword evidence="7" id="KW-1185">Reference proteome</keyword>
<evidence type="ECO:0000313" key="6">
    <source>
        <dbReference type="EMBL" id="MFC7433938.1"/>
    </source>
</evidence>
<comment type="similarity">
    <text evidence="5">Belongs to the 4-toluene sulfonate uptake permease (TSUP) (TC 2.A.102) family.</text>
</comment>
<evidence type="ECO:0000256" key="5">
    <source>
        <dbReference type="RuleBase" id="RU363041"/>
    </source>
</evidence>
<dbReference type="Proteomes" id="UP001596495">
    <property type="component" value="Unassembled WGS sequence"/>
</dbReference>
<feature type="transmembrane region" description="Helical" evidence="5">
    <location>
        <begin position="12"/>
        <end position="37"/>
    </location>
</feature>
<keyword evidence="4 5" id="KW-0472">Membrane</keyword>
<name>A0ABW2R793_9BURK</name>
<gene>
    <name evidence="6" type="ORF">ACFQNJ_05380</name>
</gene>
<dbReference type="Pfam" id="PF01925">
    <property type="entry name" value="TauE"/>
    <property type="match status" value="1"/>
</dbReference>
<keyword evidence="3 5" id="KW-1133">Transmembrane helix</keyword>
<feature type="transmembrane region" description="Helical" evidence="5">
    <location>
        <begin position="222"/>
        <end position="242"/>
    </location>
</feature>